<accession>A0A1S6IU72</accession>
<feature type="region of interest" description="Disordered" evidence="1">
    <location>
        <begin position="226"/>
        <end position="270"/>
    </location>
</feature>
<reference evidence="3 4" key="1">
    <citation type="journal article" date="2016" name="Int. J. Syst. Evol. Microbiol.">
        <title>Desulfotomaculum ferrireducens sp. nov., a moderately thermophilic sulfate-reducing and dissimilatory Fe(III)-reducing bacterium isolated from compost.</title>
        <authorList>
            <person name="Yang G."/>
            <person name="Guo J."/>
            <person name="Zhuang L."/>
            <person name="Yuan Y."/>
            <person name="Zhou S."/>
        </authorList>
    </citation>
    <scope>NUCLEOTIDE SEQUENCE [LARGE SCALE GENOMIC DNA]</scope>
    <source>
        <strain evidence="3 4">GSS09</strain>
    </source>
</reference>
<dbReference type="Pfam" id="PF01476">
    <property type="entry name" value="LysM"/>
    <property type="match status" value="1"/>
</dbReference>
<dbReference type="Gene3D" id="2.60.120.260">
    <property type="entry name" value="Galactose-binding domain-like"/>
    <property type="match status" value="1"/>
</dbReference>
<organism evidence="3 4">
    <name type="scientific">Desulforamulus ferrireducens</name>
    <dbReference type="NCBI Taxonomy" id="1833852"/>
    <lineage>
        <taxon>Bacteria</taxon>
        <taxon>Bacillati</taxon>
        <taxon>Bacillota</taxon>
        <taxon>Clostridia</taxon>
        <taxon>Eubacteriales</taxon>
        <taxon>Peptococcaceae</taxon>
        <taxon>Desulforamulus</taxon>
    </lineage>
</organism>
<feature type="compositionally biased region" description="Low complexity" evidence="1">
    <location>
        <begin position="255"/>
        <end position="270"/>
    </location>
</feature>
<evidence type="ECO:0000313" key="4">
    <source>
        <dbReference type="Proteomes" id="UP000189464"/>
    </source>
</evidence>
<dbReference type="EMBL" id="CP019698">
    <property type="protein sequence ID" value="AQS58321.1"/>
    <property type="molecule type" value="Genomic_DNA"/>
</dbReference>
<protein>
    <submittedName>
        <fullName evidence="3">Peptidoglycan-binding protein</fullName>
    </submittedName>
</protein>
<dbReference type="Pfam" id="PF12690">
    <property type="entry name" value="BsuPI"/>
    <property type="match status" value="1"/>
</dbReference>
<evidence type="ECO:0000256" key="1">
    <source>
        <dbReference type="SAM" id="MobiDB-lite"/>
    </source>
</evidence>
<dbReference type="STRING" id="1833852.B0537_03975"/>
<dbReference type="KEGG" id="dfg:B0537_03975"/>
<dbReference type="OrthoDB" id="1357684at2"/>
<dbReference type="Gene3D" id="2.60.40.2360">
    <property type="entry name" value="Intracellular proteinase inhibitor BsuPI"/>
    <property type="match status" value="1"/>
</dbReference>
<dbReference type="CDD" id="cd00118">
    <property type="entry name" value="LysM"/>
    <property type="match status" value="1"/>
</dbReference>
<dbReference type="InterPro" id="IPR020481">
    <property type="entry name" value="Intracell_prot_inh_BsuPI"/>
</dbReference>
<dbReference type="InterPro" id="IPR038144">
    <property type="entry name" value="IPI"/>
</dbReference>
<dbReference type="RefSeq" id="WP_077713284.1">
    <property type="nucleotide sequence ID" value="NZ_CP019698.1"/>
</dbReference>
<feature type="compositionally biased region" description="Low complexity" evidence="1">
    <location>
        <begin position="50"/>
        <end position="68"/>
    </location>
</feature>
<keyword evidence="4" id="KW-1185">Reference proteome</keyword>
<dbReference type="PROSITE" id="PS51782">
    <property type="entry name" value="LYSM"/>
    <property type="match status" value="1"/>
</dbReference>
<feature type="domain" description="LysM" evidence="2">
    <location>
        <begin position="2"/>
        <end position="47"/>
    </location>
</feature>
<dbReference type="Proteomes" id="UP000189464">
    <property type="component" value="Chromosome"/>
</dbReference>
<dbReference type="SMART" id="SM00257">
    <property type="entry name" value="LysM"/>
    <property type="match status" value="1"/>
</dbReference>
<proteinExistence type="predicted"/>
<evidence type="ECO:0000259" key="2">
    <source>
        <dbReference type="PROSITE" id="PS51782"/>
    </source>
</evidence>
<feature type="compositionally biased region" description="Pro residues" evidence="1">
    <location>
        <begin position="232"/>
        <end position="244"/>
    </location>
</feature>
<feature type="region of interest" description="Disordered" evidence="1">
    <location>
        <begin position="47"/>
        <end position="71"/>
    </location>
</feature>
<dbReference type="InterPro" id="IPR036779">
    <property type="entry name" value="LysM_dom_sf"/>
</dbReference>
<dbReference type="InterPro" id="IPR018392">
    <property type="entry name" value="LysM"/>
</dbReference>
<dbReference type="Gene3D" id="3.10.350.10">
    <property type="entry name" value="LysM domain"/>
    <property type="match status" value="1"/>
</dbReference>
<sequence length="410" mass="45288">MAIYVVRSGDTLAAIAARYGLTLEQLLELNPQITDPNIILVGQEVTVPDQPGTTAPSPTTPPTSQAATNQSGAQAVLRANRNRINAVLEAARPYGAYATKVVDDLIYLLVLNDDEFRQGQRVRIRLYKINVSGQEIRLRYTTGQRLEIVVRDARNNEVWRYSRGRNFTQASGTVIIGRNAFAIYENNWDQENNAGRQVPTGRYTINVSNVARGYRDEIISIPIQIVGGVSPTTPPRPTPSPTPRPGQCTGQNLLSNPSFENWSSSSRPRNWSATNVVRTDEAYSGSYAALLGSTPNRNATLSQEIPILAGSNNRVSFRVAENVERGRQGNFEFGVQVLFRNRSGTVVGVAPQGPFSPALLEDERYELFSFTTGDVPRTAETAELMFTFNPSSGNRSRVKIDFVEFRCLSR</sequence>
<evidence type="ECO:0000313" key="3">
    <source>
        <dbReference type="EMBL" id="AQS58321.1"/>
    </source>
</evidence>
<gene>
    <name evidence="3" type="ORF">B0537_03975</name>
</gene>
<dbReference type="SUPFAM" id="SSF54106">
    <property type="entry name" value="LysM domain"/>
    <property type="match status" value="1"/>
</dbReference>
<dbReference type="AlphaFoldDB" id="A0A1S6IU72"/>
<name>A0A1S6IU72_9FIRM</name>